<dbReference type="Pfam" id="PF01257">
    <property type="entry name" value="2Fe-2S_thioredx"/>
    <property type="match status" value="1"/>
</dbReference>
<evidence type="ECO:0000256" key="4">
    <source>
        <dbReference type="ARBA" id="ARBA00023004"/>
    </source>
</evidence>
<comment type="caution">
    <text evidence="8">The sequence shown here is derived from an EMBL/GenBank/DDBJ whole genome shotgun (WGS) entry which is preliminary data.</text>
</comment>
<reference evidence="8" key="1">
    <citation type="journal article" date="2020" name="Biotechnol. Biofuels">
        <title>New insights from the biogas microbiome by comprehensive genome-resolved metagenomics of nearly 1600 species originating from multiple anaerobic digesters.</title>
        <authorList>
            <person name="Campanaro S."/>
            <person name="Treu L."/>
            <person name="Rodriguez-R L.M."/>
            <person name="Kovalovszki A."/>
            <person name="Ziels R.M."/>
            <person name="Maus I."/>
            <person name="Zhu X."/>
            <person name="Kougias P.G."/>
            <person name="Basile A."/>
            <person name="Luo G."/>
            <person name="Schluter A."/>
            <person name="Konstantinidis K.T."/>
            <person name="Angelidaki I."/>
        </authorList>
    </citation>
    <scope>NUCLEOTIDE SEQUENCE</scope>
    <source>
        <strain evidence="8">AS06rmzACSIP_7</strain>
    </source>
</reference>
<accession>A0A971M417</accession>
<dbReference type="InterPro" id="IPR002023">
    <property type="entry name" value="NuoE-like"/>
</dbReference>
<keyword evidence="5 7" id="KW-0411">Iron-sulfur</keyword>
<feature type="binding site" evidence="7">
    <location>
        <position position="75"/>
    </location>
    <ligand>
        <name>[2Fe-2S] cluster</name>
        <dbReference type="ChEBI" id="CHEBI:190135"/>
    </ligand>
</feature>
<proteinExistence type="inferred from homology"/>
<keyword evidence="2 7" id="KW-0001">2Fe-2S</keyword>
<feature type="binding site" evidence="7">
    <location>
        <position position="116"/>
    </location>
    <ligand>
        <name>[2Fe-2S] cluster</name>
        <dbReference type="ChEBI" id="CHEBI:190135"/>
    </ligand>
</feature>
<feature type="binding site" evidence="7">
    <location>
        <position position="80"/>
    </location>
    <ligand>
        <name>[2Fe-2S] cluster</name>
        <dbReference type="ChEBI" id="CHEBI:190135"/>
    </ligand>
</feature>
<evidence type="ECO:0000256" key="7">
    <source>
        <dbReference type="PIRSR" id="PIRSR000216-1"/>
    </source>
</evidence>
<dbReference type="PIRSF" id="PIRSF000216">
    <property type="entry name" value="NADH_DH_24kDa"/>
    <property type="match status" value="1"/>
</dbReference>
<dbReference type="EMBL" id="JAAYEE010000126">
    <property type="protein sequence ID" value="NLW35325.1"/>
    <property type="molecule type" value="Genomic_DNA"/>
</dbReference>
<evidence type="ECO:0000313" key="8">
    <source>
        <dbReference type="EMBL" id="NLW35325.1"/>
    </source>
</evidence>
<gene>
    <name evidence="8" type="ORF">GXY80_07575</name>
</gene>
<dbReference type="AlphaFoldDB" id="A0A971M417"/>
<dbReference type="InterPro" id="IPR036249">
    <property type="entry name" value="Thioredoxin-like_sf"/>
</dbReference>
<dbReference type="CDD" id="cd03064">
    <property type="entry name" value="TRX_Fd_NuoE"/>
    <property type="match status" value="1"/>
</dbReference>
<name>A0A971M417_9BACT</name>
<evidence type="ECO:0000256" key="5">
    <source>
        <dbReference type="ARBA" id="ARBA00023014"/>
    </source>
</evidence>
<dbReference type="InterPro" id="IPR041921">
    <property type="entry name" value="NuoE_N"/>
</dbReference>
<dbReference type="InterPro" id="IPR042128">
    <property type="entry name" value="NuoE_dom"/>
</dbReference>
<comment type="cofactor">
    <cofactor evidence="7">
        <name>[2Fe-2S] cluster</name>
        <dbReference type="ChEBI" id="CHEBI:190135"/>
    </cofactor>
    <text evidence="7">Binds 1 [2Fe-2S] cluster.</text>
</comment>
<dbReference type="PANTHER" id="PTHR43342:SF1">
    <property type="entry name" value="BIFURCATING [FEFE] HYDROGENASE GAMMA SUBUNIT"/>
    <property type="match status" value="1"/>
</dbReference>
<dbReference type="GO" id="GO:0046872">
    <property type="term" value="F:metal ion binding"/>
    <property type="evidence" value="ECO:0007669"/>
    <property type="project" value="UniProtKB-KW"/>
</dbReference>
<dbReference type="Gene3D" id="3.40.30.10">
    <property type="entry name" value="Glutaredoxin"/>
    <property type="match status" value="1"/>
</dbReference>
<dbReference type="Proteomes" id="UP000777265">
    <property type="component" value="Unassembled WGS sequence"/>
</dbReference>
<evidence type="ECO:0000313" key="9">
    <source>
        <dbReference type="Proteomes" id="UP000777265"/>
    </source>
</evidence>
<comment type="cofactor">
    <cofactor evidence="6">
        <name>[2Fe-2S] cluster</name>
        <dbReference type="ChEBI" id="CHEBI:190135"/>
    </cofactor>
</comment>
<dbReference type="GO" id="GO:0016491">
    <property type="term" value="F:oxidoreductase activity"/>
    <property type="evidence" value="ECO:0007669"/>
    <property type="project" value="InterPro"/>
</dbReference>
<evidence type="ECO:0000256" key="6">
    <source>
        <dbReference type="ARBA" id="ARBA00034078"/>
    </source>
</evidence>
<sequence length="149" mass="16744">MPEPIGTILAKHSREPDELIPILQDVQKEYGYISAESVKGISRYLRISENTIYGVSSFYAQFRFTEPGRHSVKVCLGTACHVRGGATLLEMLERGLGIHCGETTEDKRFGLERVACLGCCALSPVVEIDKEIYSRMTVNRLTEQLKEYE</sequence>
<dbReference type="SUPFAM" id="SSF52833">
    <property type="entry name" value="Thioredoxin-like"/>
    <property type="match status" value="1"/>
</dbReference>
<organism evidence="8 9">
    <name type="scientific">Syntrophorhabdus aromaticivorans</name>
    <dbReference type="NCBI Taxonomy" id="328301"/>
    <lineage>
        <taxon>Bacteria</taxon>
        <taxon>Pseudomonadati</taxon>
        <taxon>Thermodesulfobacteriota</taxon>
        <taxon>Syntrophorhabdia</taxon>
        <taxon>Syntrophorhabdales</taxon>
        <taxon>Syntrophorhabdaceae</taxon>
        <taxon>Syntrophorhabdus</taxon>
    </lineage>
</organism>
<evidence type="ECO:0000256" key="3">
    <source>
        <dbReference type="ARBA" id="ARBA00022723"/>
    </source>
</evidence>
<dbReference type="InterPro" id="IPR028431">
    <property type="entry name" value="NADP_DH_HndA-like"/>
</dbReference>
<dbReference type="Gene3D" id="1.10.10.1590">
    <property type="entry name" value="NADH-quinone oxidoreductase subunit E"/>
    <property type="match status" value="1"/>
</dbReference>
<comment type="similarity">
    <text evidence="1">Belongs to the complex I 24 kDa subunit family.</text>
</comment>
<dbReference type="PANTHER" id="PTHR43342">
    <property type="entry name" value="NADH-QUINONE OXIDOREDUCTASE, E SUBUNIT"/>
    <property type="match status" value="1"/>
</dbReference>
<feature type="binding site" evidence="7">
    <location>
        <position position="120"/>
    </location>
    <ligand>
        <name>[2Fe-2S] cluster</name>
        <dbReference type="ChEBI" id="CHEBI:190135"/>
    </ligand>
</feature>
<keyword evidence="3 7" id="KW-0479">Metal-binding</keyword>
<reference evidence="8" key="2">
    <citation type="submission" date="2020-01" db="EMBL/GenBank/DDBJ databases">
        <authorList>
            <person name="Campanaro S."/>
        </authorList>
    </citation>
    <scope>NUCLEOTIDE SEQUENCE</scope>
    <source>
        <strain evidence="8">AS06rmzACSIP_7</strain>
    </source>
</reference>
<dbReference type="GO" id="GO:0051537">
    <property type="term" value="F:2 iron, 2 sulfur cluster binding"/>
    <property type="evidence" value="ECO:0007669"/>
    <property type="project" value="UniProtKB-KW"/>
</dbReference>
<evidence type="ECO:0000256" key="2">
    <source>
        <dbReference type="ARBA" id="ARBA00022714"/>
    </source>
</evidence>
<evidence type="ECO:0000256" key="1">
    <source>
        <dbReference type="ARBA" id="ARBA00010643"/>
    </source>
</evidence>
<keyword evidence="4 7" id="KW-0408">Iron</keyword>
<protein>
    <submittedName>
        <fullName evidence="8">NAD(P)H-dependent oxidoreductase subunit E</fullName>
    </submittedName>
</protein>